<protein>
    <submittedName>
        <fullName evidence="1">Uncharacterized protein</fullName>
    </submittedName>
</protein>
<proteinExistence type="predicted"/>
<reference evidence="1" key="1">
    <citation type="journal article" date="2021" name="Proc. Natl. Acad. Sci. U.S.A.">
        <title>A Catalog of Tens of Thousands of Viruses from Human Metagenomes Reveals Hidden Associations with Chronic Diseases.</title>
        <authorList>
            <person name="Tisza M.J."/>
            <person name="Buck C.B."/>
        </authorList>
    </citation>
    <scope>NUCLEOTIDE SEQUENCE</scope>
    <source>
        <strain evidence="1">CtRTq15</strain>
    </source>
</reference>
<name>A0A8S5RAZ7_9VIRU</name>
<evidence type="ECO:0000313" key="1">
    <source>
        <dbReference type="EMBL" id="DAE28330.1"/>
    </source>
</evidence>
<dbReference type="EMBL" id="BK059084">
    <property type="protein sequence ID" value="DAE28330.1"/>
    <property type="molecule type" value="Genomic_DNA"/>
</dbReference>
<accession>A0A8S5RAZ7</accession>
<organism evidence="1">
    <name type="scientific">virus sp. ctRTq15</name>
    <dbReference type="NCBI Taxonomy" id="2828253"/>
    <lineage>
        <taxon>Viruses</taxon>
    </lineage>
</organism>
<sequence length="93" mass="11007">MIFIISEKGEREQINEVEKLEILAHIGRRASYLLGRNKHCELLRRVVVKDILGQLKHEYGCGLSELKKKYIADTHDYIDCYELPTIMKERYKL</sequence>